<dbReference type="PANTHER" id="PTHR42673">
    <property type="entry name" value="MALEYLACETOACETATE ISOMERASE"/>
    <property type="match status" value="1"/>
</dbReference>
<protein>
    <submittedName>
        <fullName evidence="2">Stringent starvation protein A</fullName>
    </submittedName>
</protein>
<dbReference type="PANTHER" id="PTHR42673:SF4">
    <property type="entry name" value="MALEYLACETOACETATE ISOMERASE"/>
    <property type="match status" value="1"/>
</dbReference>
<evidence type="ECO:0000259" key="1">
    <source>
        <dbReference type="PROSITE" id="PS50404"/>
    </source>
</evidence>
<dbReference type="SFLD" id="SFLDS00019">
    <property type="entry name" value="Glutathione_Transferase_(cytos"/>
    <property type="match status" value="1"/>
</dbReference>
<proteinExistence type="predicted"/>
<accession>A0A0M7FII9</accession>
<dbReference type="GO" id="GO:0004364">
    <property type="term" value="F:glutathione transferase activity"/>
    <property type="evidence" value="ECO:0007669"/>
    <property type="project" value="TreeGrafter"/>
</dbReference>
<dbReference type="GO" id="GO:0006559">
    <property type="term" value="P:L-phenylalanine catabolic process"/>
    <property type="evidence" value="ECO:0007669"/>
    <property type="project" value="TreeGrafter"/>
</dbReference>
<dbReference type="CDD" id="cd03194">
    <property type="entry name" value="GST_C_3"/>
    <property type="match status" value="1"/>
</dbReference>
<dbReference type="GO" id="GO:0016034">
    <property type="term" value="F:maleylacetoacetate isomerase activity"/>
    <property type="evidence" value="ECO:0007669"/>
    <property type="project" value="TreeGrafter"/>
</dbReference>
<dbReference type="InterPro" id="IPR036282">
    <property type="entry name" value="Glutathione-S-Trfase_C_sf"/>
</dbReference>
<dbReference type="Proteomes" id="UP000053096">
    <property type="component" value="Unassembled WGS sequence"/>
</dbReference>
<dbReference type="GO" id="GO:0006749">
    <property type="term" value="P:glutathione metabolic process"/>
    <property type="evidence" value="ECO:0007669"/>
    <property type="project" value="TreeGrafter"/>
</dbReference>
<feature type="domain" description="GST N-terminal" evidence="1">
    <location>
        <begin position="9"/>
        <end position="89"/>
    </location>
</feature>
<dbReference type="Pfam" id="PF13410">
    <property type="entry name" value="GST_C_2"/>
    <property type="match status" value="1"/>
</dbReference>
<dbReference type="InterPro" id="IPR036249">
    <property type="entry name" value="Thioredoxin-like_sf"/>
</dbReference>
<evidence type="ECO:0000313" key="2">
    <source>
        <dbReference type="EMBL" id="CUI81330.1"/>
    </source>
</evidence>
<dbReference type="EMBL" id="CYTV01000005">
    <property type="protein sequence ID" value="CUI81330.1"/>
    <property type="molecule type" value="Genomic_DNA"/>
</dbReference>
<dbReference type="InterPro" id="IPR004045">
    <property type="entry name" value="Glutathione_S-Trfase_N"/>
</dbReference>
<organism evidence="2 3">
    <name type="scientific">Bordetella pseudohinzii</name>
    <dbReference type="NCBI Taxonomy" id="1331258"/>
    <lineage>
        <taxon>Bacteria</taxon>
        <taxon>Pseudomonadati</taxon>
        <taxon>Pseudomonadota</taxon>
        <taxon>Betaproteobacteria</taxon>
        <taxon>Burkholderiales</taxon>
        <taxon>Alcaligenaceae</taxon>
        <taxon>Bordetella</taxon>
    </lineage>
</organism>
<dbReference type="Gene3D" id="1.20.1050.10">
    <property type="match status" value="1"/>
</dbReference>
<evidence type="ECO:0000313" key="3">
    <source>
        <dbReference type="Proteomes" id="UP000053096"/>
    </source>
</evidence>
<dbReference type="Gene3D" id="3.40.30.10">
    <property type="entry name" value="Glutaredoxin"/>
    <property type="match status" value="1"/>
</dbReference>
<reference evidence="2 3" key="1">
    <citation type="submission" date="2015-09" db="EMBL/GenBank/DDBJ databases">
        <authorList>
            <person name="Jackson K.R."/>
            <person name="Lunt B.L."/>
            <person name="Fisher J.N.B."/>
            <person name="Gardner A.V."/>
            <person name="Bailey M.E."/>
            <person name="Deus L.M."/>
            <person name="Earl A.S."/>
            <person name="Gibby P.D."/>
            <person name="Hartmann K.A."/>
            <person name="Liu J.E."/>
            <person name="Manci A.M."/>
            <person name="Nielsen D.A."/>
            <person name="Solomon M.B."/>
            <person name="Breakwell D.P."/>
            <person name="Burnett S.H."/>
            <person name="Grose J.H."/>
        </authorList>
    </citation>
    <scope>NUCLEOTIDE SEQUENCE [LARGE SCALE GENOMIC DNA]</scope>
    <source>
        <strain evidence="2 3">2789STDY5608636</strain>
    </source>
</reference>
<name>A0A0M7FII9_9BORD</name>
<dbReference type="AlphaFoldDB" id="A0A0M7FII9"/>
<dbReference type="InterPro" id="IPR040079">
    <property type="entry name" value="Glutathione_S-Trfase"/>
</dbReference>
<dbReference type="CDD" id="cd03043">
    <property type="entry name" value="GST_N_1"/>
    <property type="match status" value="1"/>
</dbReference>
<dbReference type="SUPFAM" id="SSF52833">
    <property type="entry name" value="Thioredoxin-like"/>
    <property type="match status" value="1"/>
</dbReference>
<gene>
    <name evidence="2" type="primary">sspA_3</name>
    <name evidence="2" type="ORF">ERS370011_02369</name>
</gene>
<dbReference type="SUPFAM" id="SSF47616">
    <property type="entry name" value="GST C-terminal domain-like"/>
    <property type="match status" value="1"/>
</dbReference>
<dbReference type="PROSITE" id="PS50404">
    <property type="entry name" value="GST_NTER"/>
    <property type="match status" value="1"/>
</dbReference>
<sequence>MAAEIHTMYTLLIGNKNYSSWSLRAWLALRAAGVPFREQKLGLFTEAFGQRLGGVTPAGLVPVLLDGEFAVWDSLAICEYAAERHPEMWPAQARARARARSLAAQMHSGFGDLRRLLPMNIEASLPGIDIGPAQQDISRVQAIWQDTLAEFGHGGPFLFGRFSIADAFYAPVVSRFTTYGVAASGPVRDYMDAVQALPAMREWTRDALAEATFVPEDEPYRSHR</sequence>
<dbReference type="Pfam" id="PF13409">
    <property type="entry name" value="GST_N_2"/>
    <property type="match status" value="1"/>
</dbReference>